<gene>
    <name evidence="9" type="ORF">OS242_19020</name>
</gene>
<dbReference type="Gene3D" id="1.10.3720.10">
    <property type="entry name" value="MetI-like"/>
    <property type="match status" value="1"/>
</dbReference>
<evidence type="ECO:0000256" key="2">
    <source>
        <dbReference type="ARBA" id="ARBA00022448"/>
    </source>
</evidence>
<name>A0ABT3X800_9BACL</name>
<evidence type="ECO:0000256" key="1">
    <source>
        <dbReference type="ARBA" id="ARBA00004651"/>
    </source>
</evidence>
<dbReference type="EMBL" id="JAPMLT010000015">
    <property type="protein sequence ID" value="MCX7572032.1"/>
    <property type="molecule type" value="Genomic_DNA"/>
</dbReference>
<keyword evidence="2 7" id="KW-0813">Transport</keyword>
<feature type="transmembrane region" description="Helical" evidence="7">
    <location>
        <begin position="241"/>
        <end position="264"/>
    </location>
</feature>
<dbReference type="PANTHER" id="PTHR30465:SF0">
    <property type="entry name" value="OLIGOPEPTIDE TRANSPORT SYSTEM PERMEASE PROTEIN APPB"/>
    <property type="match status" value="1"/>
</dbReference>
<keyword evidence="5 7" id="KW-1133">Transmembrane helix</keyword>
<evidence type="ECO:0000256" key="5">
    <source>
        <dbReference type="ARBA" id="ARBA00022989"/>
    </source>
</evidence>
<accession>A0ABT3X800</accession>
<keyword evidence="6 7" id="KW-0472">Membrane</keyword>
<dbReference type="CDD" id="cd06261">
    <property type="entry name" value="TM_PBP2"/>
    <property type="match status" value="1"/>
</dbReference>
<feature type="transmembrane region" description="Helical" evidence="7">
    <location>
        <begin position="12"/>
        <end position="35"/>
    </location>
</feature>
<comment type="subcellular location">
    <subcellularLocation>
        <location evidence="1 7">Cell membrane</location>
        <topology evidence="1 7">Multi-pass membrane protein</topology>
    </subcellularLocation>
</comment>
<dbReference type="SUPFAM" id="SSF161098">
    <property type="entry name" value="MetI-like"/>
    <property type="match status" value="1"/>
</dbReference>
<sequence length="308" mass="33538">MRTLAKIGWTLGRNLIGFLVISLLISLIAFVPMAVDIKPGLQDTWSFNASLYQREVASFVTGLVKGDLGEVPQRLRWMETQPNGLLSVVQNLVERSVRTLIPAVIFGVGVGVLLAAATAFLPAWAKRVLGTSNQILFSVPDLLIIFVLQYLAIQLDKWAGSPIIQVVEIAGRPALVLPIACVATPIAAYIYRYTVQACAEAASQEYVRTARAKGLPNSILFFKHILRPACDSILAVTPKMVAVAASSLLIVERLFNIVGITNLFTHSVRVPFIAKMLATVLIVLAAVVFLTNITTGLLRLWINPALRK</sequence>
<dbReference type="InterPro" id="IPR000515">
    <property type="entry name" value="MetI-like"/>
</dbReference>
<dbReference type="RefSeq" id="WP_267153283.1">
    <property type="nucleotide sequence ID" value="NZ_JAPMLT010000015.1"/>
</dbReference>
<dbReference type="InterPro" id="IPR035906">
    <property type="entry name" value="MetI-like_sf"/>
</dbReference>
<feature type="transmembrane region" description="Helical" evidence="7">
    <location>
        <begin position="276"/>
        <end position="302"/>
    </location>
</feature>
<feature type="transmembrane region" description="Helical" evidence="7">
    <location>
        <begin position="100"/>
        <end position="123"/>
    </location>
</feature>
<feature type="transmembrane region" description="Helical" evidence="7">
    <location>
        <begin position="135"/>
        <end position="153"/>
    </location>
</feature>
<comment type="similarity">
    <text evidence="7">Belongs to the binding-protein-dependent transport system permease family.</text>
</comment>
<feature type="transmembrane region" description="Helical" evidence="7">
    <location>
        <begin position="173"/>
        <end position="191"/>
    </location>
</feature>
<protein>
    <submittedName>
        <fullName evidence="9">ABC transporter permease subunit</fullName>
    </submittedName>
</protein>
<keyword evidence="4 7" id="KW-0812">Transmembrane</keyword>
<dbReference type="Proteomes" id="UP001208017">
    <property type="component" value="Unassembled WGS sequence"/>
</dbReference>
<reference evidence="9 10" key="1">
    <citation type="submission" date="2022-11" db="EMBL/GenBank/DDBJ databases">
        <title>Study of microbial diversity in lake waters.</title>
        <authorList>
            <person name="Zhang J."/>
        </authorList>
    </citation>
    <scope>NUCLEOTIDE SEQUENCE [LARGE SCALE GENOMIC DNA]</scope>
    <source>
        <strain evidence="9 10">DT12</strain>
    </source>
</reference>
<keyword evidence="10" id="KW-1185">Reference proteome</keyword>
<dbReference type="PANTHER" id="PTHR30465">
    <property type="entry name" value="INNER MEMBRANE ABC TRANSPORTER"/>
    <property type="match status" value="1"/>
</dbReference>
<evidence type="ECO:0000256" key="7">
    <source>
        <dbReference type="RuleBase" id="RU363032"/>
    </source>
</evidence>
<evidence type="ECO:0000313" key="9">
    <source>
        <dbReference type="EMBL" id="MCX7572032.1"/>
    </source>
</evidence>
<organism evidence="9 10">
    <name type="scientific">Tumebacillus lacus</name>
    <dbReference type="NCBI Taxonomy" id="2995335"/>
    <lineage>
        <taxon>Bacteria</taxon>
        <taxon>Bacillati</taxon>
        <taxon>Bacillota</taxon>
        <taxon>Bacilli</taxon>
        <taxon>Bacillales</taxon>
        <taxon>Alicyclobacillaceae</taxon>
        <taxon>Tumebacillus</taxon>
    </lineage>
</organism>
<evidence type="ECO:0000256" key="6">
    <source>
        <dbReference type="ARBA" id="ARBA00023136"/>
    </source>
</evidence>
<dbReference type="Pfam" id="PF00528">
    <property type="entry name" value="BPD_transp_1"/>
    <property type="match status" value="1"/>
</dbReference>
<feature type="domain" description="ABC transmembrane type-1" evidence="8">
    <location>
        <begin position="93"/>
        <end position="294"/>
    </location>
</feature>
<keyword evidence="3" id="KW-1003">Cell membrane</keyword>
<comment type="caution">
    <text evidence="9">The sequence shown here is derived from an EMBL/GenBank/DDBJ whole genome shotgun (WGS) entry which is preliminary data.</text>
</comment>
<evidence type="ECO:0000259" key="8">
    <source>
        <dbReference type="PROSITE" id="PS50928"/>
    </source>
</evidence>
<evidence type="ECO:0000313" key="10">
    <source>
        <dbReference type="Proteomes" id="UP001208017"/>
    </source>
</evidence>
<evidence type="ECO:0000256" key="3">
    <source>
        <dbReference type="ARBA" id="ARBA00022475"/>
    </source>
</evidence>
<dbReference type="PROSITE" id="PS50928">
    <property type="entry name" value="ABC_TM1"/>
    <property type="match status" value="1"/>
</dbReference>
<evidence type="ECO:0000256" key="4">
    <source>
        <dbReference type="ARBA" id="ARBA00022692"/>
    </source>
</evidence>
<proteinExistence type="inferred from homology"/>